<accession>A0A077L7Y6</accession>
<dbReference type="InterPro" id="IPR005821">
    <property type="entry name" value="Ion_trans_dom"/>
</dbReference>
<keyword evidence="2 6" id="KW-0812">Transmembrane</keyword>
<reference evidence="8" key="1">
    <citation type="journal article" date="2014" name="J. Neurosci.">
        <title>Thermosensory Signaling by TRPM Is Processed by Brain Serotonergic Neurons to Produce Planarian Thermotaxis.</title>
        <authorList>
            <person name="Inoue T."/>
            <person name="Yamashita T."/>
            <person name="Agata K."/>
        </authorList>
    </citation>
    <scope>NUCLEOTIDE SEQUENCE</scope>
    <source>
        <strain evidence="8">SSP</strain>
    </source>
</reference>
<dbReference type="GO" id="GO:0098703">
    <property type="term" value="P:calcium ion import across plasma membrane"/>
    <property type="evidence" value="ECO:0007669"/>
    <property type="project" value="TreeGrafter"/>
</dbReference>
<proteinExistence type="evidence at transcript level"/>
<dbReference type="GO" id="GO:0005886">
    <property type="term" value="C:plasma membrane"/>
    <property type="evidence" value="ECO:0007669"/>
    <property type="project" value="TreeGrafter"/>
</dbReference>
<keyword evidence="8" id="KW-0675">Receptor</keyword>
<feature type="transmembrane region" description="Helical" evidence="6">
    <location>
        <begin position="102"/>
        <end position="123"/>
    </location>
</feature>
<evidence type="ECO:0000256" key="5">
    <source>
        <dbReference type="ARBA" id="ARBA00023136"/>
    </source>
</evidence>
<feature type="non-terminal residue" evidence="8">
    <location>
        <position position="1"/>
    </location>
</feature>
<name>A0A077L7Y6_DUGJA</name>
<evidence type="ECO:0000313" key="8">
    <source>
        <dbReference type="EMBL" id="BAP40097.1"/>
    </source>
</evidence>
<organism evidence="8">
    <name type="scientific">Dugesia japonica</name>
    <name type="common">Planarian</name>
    <dbReference type="NCBI Taxonomy" id="6161"/>
    <lineage>
        <taxon>Eukaryota</taxon>
        <taxon>Metazoa</taxon>
        <taxon>Spiralia</taxon>
        <taxon>Lophotrochozoa</taxon>
        <taxon>Platyhelminthes</taxon>
        <taxon>Rhabditophora</taxon>
        <taxon>Seriata</taxon>
        <taxon>Tricladida</taxon>
        <taxon>Continenticola</taxon>
        <taxon>Geoplanoidea</taxon>
        <taxon>Dugesiidae</taxon>
        <taxon>Dugesia</taxon>
    </lineage>
</organism>
<evidence type="ECO:0000256" key="3">
    <source>
        <dbReference type="ARBA" id="ARBA00022737"/>
    </source>
</evidence>
<keyword evidence="4 6" id="KW-1133">Transmembrane helix</keyword>
<dbReference type="Pfam" id="PF00520">
    <property type="entry name" value="Ion_trans"/>
    <property type="match status" value="1"/>
</dbReference>
<comment type="subcellular location">
    <subcellularLocation>
        <location evidence="1">Membrane</location>
        <topology evidence="1">Multi-pass membrane protein</topology>
    </subcellularLocation>
</comment>
<evidence type="ECO:0000259" key="7">
    <source>
        <dbReference type="Pfam" id="PF00520"/>
    </source>
</evidence>
<evidence type="ECO:0000256" key="6">
    <source>
        <dbReference type="SAM" id="Phobius"/>
    </source>
</evidence>
<dbReference type="GO" id="GO:0005262">
    <property type="term" value="F:calcium channel activity"/>
    <property type="evidence" value="ECO:0007669"/>
    <property type="project" value="TreeGrafter"/>
</dbReference>
<dbReference type="EMBL" id="AB981787">
    <property type="protein sequence ID" value="BAP40097.1"/>
    <property type="molecule type" value="mRNA"/>
</dbReference>
<dbReference type="Gene3D" id="1.10.287.70">
    <property type="match status" value="1"/>
</dbReference>
<evidence type="ECO:0000256" key="1">
    <source>
        <dbReference type="ARBA" id="ARBA00004141"/>
    </source>
</evidence>
<protein>
    <submittedName>
        <fullName evidence="8">Transient receptor potential ion channel V b</fullName>
    </submittedName>
</protein>
<dbReference type="InterPro" id="IPR024862">
    <property type="entry name" value="TRPV"/>
</dbReference>
<keyword evidence="3" id="KW-0677">Repeat</keyword>
<sequence>VPLLWMGLLFYASAIKLTGPCVTMIIKLLVGDIVRFSIIYSIAILLFGQVFYVLFKDLKAKGITSFDDVTSTIITIFQMTLGEFKLQVDQLNYIRYVTLGKIIFVIFMIAVPILLLNMLIAMIGRTYNEVFSSSEREWIAIWAKVVLTLERSINNKDLIN</sequence>
<keyword evidence="5 6" id="KW-0472">Membrane</keyword>
<feature type="transmembrane region" description="Helical" evidence="6">
    <location>
        <begin position="38"/>
        <end position="55"/>
    </location>
</feature>
<dbReference type="AlphaFoldDB" id="A0A077L7Y6"/>
<dbReference type="PANTHER" id="PTHR10582:SF2">
    <property type="entry name" value="INACTIVE"/>
    <property type="match status" value="1"/>
</dbReference>
<gene>
    <name evidence="8" type="primary">DjTRPVb</name>
</gene>
<feature type="domain" description="Ion transport" evidence="7">
    <location>
        <begin position="22"/>
        <end position="132"/>
    </location>
</feature>
<evidence type="ECO:0000256" key="2">
    <source>
        <dbReference type="ARBA" id="ARBA00022692"/>
    </source>
</evidence>
<evidence type="ECO:0000256" key="4">
    <source>
        <dbReference type="ARBA" id="ARBA00022989"/>
    </source>
</evidence>
<dbReference type="PANTHER" id="PTHR10582">
    <property type="entry name" value="TRANSIENT RECEPTOR POTENTIAL ION CHANNEL PROTEIN"/>
    <property type="match status" value="1"/>
</dbReference>